<dbReference type="Proteomes" id="UP000236379">
    <property type="component" value="Unassembled WGS sequence"/>
</dbReference>
<keyword evidence="3" id="KW-1185">Reference proteome</keyword>
<proteinExistence type="predicted"/>
<organism evidence="2 3">
    <name type="scientific">Deinococcus koreensis</name>
    <dbReference type="NCBI Taxonomy" id="2054903"/>
    <lineage>
        <taxon>Bacteria</taxon>
        <taxon>Thermotogati</taxon>
        <taxon>Deinococcota</taxon>
        <taxon>Deinococci</taxon>
        <taxon>Deinococcales</taxon>
        <taxon>Deinococcaceae</taxon>
        <taxon>Deinococcus</taxon>
    </lineage>
</organism>
<evidence type="ECO:0008006" key="4">
    <source>
        <dbReference type="Google" id="ProtNLM"/>
    </source>
</evidence>
<dbReference type="AlphaFoldDB" id="A0A2K3UXL0"/>
<keyword evidence="1" id="KW-0732">Signal</keyword>
<dbReference type="EMBL" id="PPPD01000001">
    <property type="protein sequence ID" value="PNY81264.1"/>
    <property type="molecule type" value="Genomic_DNA"/>
</dbReference>
<dbReference type="OrthoDB" id="71214at2"/>
<feature type="chain" id="PRO_5014436621" description="Outer membrane protein beta-barrel domain-containing protein" evidence="1">
    <location>
        <begin position="24"/>
        <end position="159"/>
    </location>
</feature>
<evidence type="ECO:0000313" key="2">
    <source>
        <dbReference type="EMBL" id="PNY81264.1"/>
    </source>
</evidence>
<feature type="signal peptide" evidence="1">
    <location>
        <begin position="1"/>
        <end position="23"/>
    </location>
</feature>
<gene>
    <name evidence="2" type="ORF">CVO96_07575</name>
</gene>
<comment type="caution">
    <text evidence="2">The sequence shown here is derived from an EMBL/GenBank/DDBJ whole genome shotgun (WGS) entry which is preliminary data.</text>
</comment>
<accession>A0A2K3UXL0</accession>
<evidence type="ECO:0000313" key="3">
    <source>
        <dbReference type="Proteomes" id="UP000236379"/>
    </source>
</evidence>
<sequence length="159" mass="16253">MLGAMRKMLILLALATAATTSTAAADKFGAHIGTSNGLQYVQDLSSSNALRYSLNLDLINLFSGGSLAVGGDVAYLNDFGGTTSGFAPYYGAGLGAYVSVGKSTGVSVYPHGIVGLNFDLTDPFSVFVEGSLGARIGVGSASSFGLGYGARLGVNYRFR</sequence>
<reference evidence="2 3" key="1">
    <citation type="submission" date="2018-01" db="EMBL/GenBank/DDBJ databases">
        <title>Deinococcus koreensis sp. nov., a radiation-resistant bacterium isolated from river water.</title>
        <authorList>
            <person name="Choi A."/>
        </authorList>
    </citation>
    <scope>NUCLEOTIDE SEQUENCE [LARGE SCALE GENOMIC DNA]</scope>
    <source>
        <strain evidence="2 3">SJW1-2</strain>
    </source>
</reference>
<evidence type="ECO:0000256" key="1">
    <source>
        <dbReference type="SAM" id="SignalP"/>
    </source>
</evidence>
<name>A0A2K3UXL0_9DEIO</name>
<protein>
    <recommendedName>
        <fullName evidence="4">Outer membrane protein beta-barrel domain-containing protein</fullName>
    </recommendedName>
</protein>